<dbReference type="GO" id="GO:0019843">
    <property type="term" value="F:rRNA binding"/>
    <property type="evidence" value="ECO:0007669"/>
    <property type="project" value="UniProtKB-UniRule"/>
</dbReference>
<evidence type="ECO:0000256" key="8">
    <source>
        <dbReference type="SAM" id="MobiDB-lite"/>
    </source>
</evidence>
<dbReference type="GO" id="GO:0140664">
    <property type="term" value="F:ATP-dependent DNA damage sensor activity"/>
    <property type="evidence" value="ECO:0007669"/>
    <property type="project" value="InterPro"/>
</dbReference>
<dbReference type="KEGG" id="cprv:CYPRO_0218"/>
<keyword evidence="11" id="KW-1185">Reference proteome</keyword>
<dbReference type="Pfam" id="PF00488">
    <property type="entry name" value="MutS_V"/>
    <property type="match status" value="1"/>
</dbReference>
<evidence type="ECO:0000256" key="4">
    <source>
        <dbReference type="ARBA" id="ARBA00022840"/>
    </source>
</evidence>
<evidence type="ECO:0000256" key="7">
    <source>
        <dbReference type="HAMAP-Rule" id="MF_00092"/>
    </source>
</evidence>
<dbReference type="InterPro" id="IPR036063">
    <property type="entry name" value="Smr_dom_sf"/>
</dbReference>
<dbReference type="AlphaFoldDB" id="A0A345UGA4"/>
<evidence type="ECO:0000256" key="6">
    <source>
        <dbReference type="ARBA" id="ARBA00023125"/>
    </source>
</evidence>
<dbReference type="Pfam" id="PF01713">
    <property type="entry name" value="Smr"/>
    <property type="match status" value="1"/>
</dbReference>
<name>A0A345UGA4_9BACT</name>
<accession>A0A345UGA4</accession>
<keyword evidence="4 7" id="KW-0067">ATP-binding</keyword>
<keyword evidence="6 7" id="KW-0238">DNA-binding</keyword>
<dbReference type="GO" id="GO:0016887">
    <property type="term" value="F:ATP hydrolysis activity"/>
    <property type="evidence" value="ECO:0007669"/>
    <property type="project" value="InterPro"/>
</dbReference>
<keyword evidence="5 7" id="KW-0694">RNA-binding</keyword>
<comment type="similarity">
    <text evidence="7">Belongs to the DNA mismatch repair MutS family. MutS2 subfamily.</text>
</comment>
<keyword evidence="7" id="KW-0540">Nuclease</keyword>
<dbReference type="GO" id="GO:0072344">
    <property type="term" value="P:rescue of stalled ribosome"/>
    <property type="evidence" value="ECO:0007669"/>
    <property type="project" value="UniProtKB-UniRule"/>
</dbReference>
<dbReference type="SMART" id="SM00533">
    <property type="entry name" value="MUTSd"/>
    <property type="match status" value="1"/>
</dbReference>
<comment type="function">
    <text evidence="7">Endonuclease that is involved in the suppression of homologous recombination and thus may have a key role in the control of bacterial genetic diversity.</text>
</comment>
<reference evidence="10 11" key="1">
    <citation type="submission" date="2018-03" db="EMBL/GenBank/DDBJ databases">
        <title>Phenotypic and genomic properties of Cyclonatronum proteinivorum gen. nov., sp. nov., a haloalkaliphilic bacteroidete from soda lakes possessing Na+-translocating rhodopsin.</title>
        <authorList>
            <person name="Toshchakov S.V."/>
            <person name="Korzhenkov A."/>
            <person name="Samarov N.I."/>
            <person name="Kublanov I.V."/>
            <person name="Muntyan M.S."/>
            <person name="Sorokin D.Y."/>
        </authorList>
    </citation>
    <scope>NUCLEOTIDE SEQUENCE [LARGE SCALE GENOMIC DNA]</scope>
    <source>
        <strain evidence="10 11">Omega</strain>
    </source>
</reference>
<dbReference type="Gene3D" id="3.30.1370.110">
    <property type="match status" value="1"/>
</dbReference>
<evidence type="ECO:0000256" key="3">
    <source>
        <dbReference type="ARBA" id="ARBA00022801"/>
    </source>
</evidence>
<dbReference type="NCBIfam" id="TIGR01069">
    <property type="entry name" value="mutS2"/>
    <property type="match status" value="1"/>
</dbReference>
<dbReference type="Proteomes" id="UP000254808">
    <property type="component" value="Chromosome"/>
</dbReference>
<dbReference type="GO" id="GO:0030983">
    <property type="term" value="F:mismatched DNA binding"/>
    <property type="evidence" value="ECO:0007669"/>
    <property type="project" value="InterPro"/>
</dbReference>
<feature type="region of interest" description="Disordered" evidence="8">
    <location>
        <begin position="695"/>
        <end position="715"/>
    </location>
</feature>
<dbReference type="SUPFAM" id="SSF160443">
    <property type="entry name" value="SMR domain-like"/>
    <property type="match status" value="1"/>
</dbReference>
<feature type="compositionally biased region" description="Basic and acidic residues" evidence="8">
    <location>
        <begin position="621"/>
        <end position="633"/>
    </location>
</feature>
<dbReference type="SMART" id="SM00463">
    <property type="entry name" value="SMR"/>
    <property type="match status" value="1"/>
</dbReference>
<keyword evidence="7" id="KW-0255">Endonuclease</keyword>
<dbReference type="InterPro" id="IPR000432">
    <property type="entry name" value="DNA_mismatch_repair_MutS_C"/>
</dbReference>
<evidence type="ECO:0000313" key="10">
    <source>
        <dbReference type="EMBL" id="AXI99505.1"/>
    </source>
</evidence>
<feature type="region of interest" description="Disordered" evidence="8">
    <location>
        <begin position="621"/>
        <end position="661"/>
    </location>
</feature>
<dbReference type="InterPro" id="IPR002625">
    <property type="entry name" value="Smr_dom"/>
</dbReference>
<dbReference type="InterPro" id="IPR027417">
    <property type="entry name" value="P-loop_NTPase"/>
</dbReference>
<dbReference type="InterPro" id="IPR036187">
    <property type="entry name" value="DNA_mismatch_repair_MutS_sf"/>
</dbReference>
<dbReference type="PANTHER" id="PTHR48466:SF2">
    <property type="entry name" value="OS10G0509000 PROTEIN"/>
    <property type="match status" value="1"/>
</dbReference>
<dbReference type="FunFam" id="3.40.50.300:FF:000830">
    <property type="entry name" value="Endonuclease MutS2"/>
    <property type="match status" value="1"/>
</dbReference>
<feature type="binding site" evidence="7">
    <location>
        <begin position="346"/>
        <end position="353"/>
    </location>
    <ligand>
        <name>ATP</name>
        <dbReference type="ChEBI" id="CHEBI:30616"/>
    </ligand>
</feature>
<dbReference type="GO" id="GO:0006298">
    <property type="term" value="P:mismatch repair"/>
    <property type="evidence" value="ECO:0007669"/>
    <property type="project" value="InterPro"/>
</dbReference>
<dbReference type="InterPro" id="IPR005747">
    <property type="entry name" value="MutS2"/>
</dbReference>
<dbReference type="PROSITE" id="PS50828">
    <property type="entry name" value="SMR"/>
    <property type="match status" value="1"/>
</dbReference>
<dbReference type="GO" id="GO:0005524">
    <property type="term" value="F:ATP binding"/>
    <property type="evidence" value="ECO:0007669"/>
    <property type="project" value="UniProtKB-UniRule"/>
</dbReference>
<dbReference type="PANTHER" id="PTHR48466">
    <property type="entry name" value="OS10G0509000 PROTEIN-RELATED"/>
    <property type="match status" value="1"/>
</dbReference>
<dbReference type="Pfam" id="PF20297">
    <property type="entry name" value="MSSS"/>
    <property type="match status" value="1"/>
</dbReference>
<sequence>MKVFPPSTSDKLGFTAITEATSVFIRSEMGQEELQSLKPVSAARIVSHKLSLLCELMDALQYENEVPFEHPHDIREFAKRSRVKRAILNPEQLYQIRQFCVSARLLKNYLRSKSETHPLLSQLSQEIIPLKELEKKISEVVSEHGSVKDSASAALRQIRKSLGSRRNELRSAINRIIRQMSKDGYLAEFEATIRNGRMVLPVRAEHKRRISGFVQDVSATGQTVYLEPTETLHINNDIRELEQQERAEIERILMALTAEIGGDHEHLLSNAGCIGRFDLLLAIARFSLSLGCTIPEIGESRQLSLENARNPVLMLRNRRMPKEEREEIVPLNIKLETQEKGVIITGPNAGGKSVSLKTVALLSMMAQSGFAIPADDTSSLPLFTGLWLDMGDEQSIDNDLSTFSSRLAWMRETLKGADAGSLILVDEAGTGTDPEEGVALFQAFLEILHARGCTILATTHHGNLKVFAHNYPGFVNASMEFDRNRLTPTYRFRKGVPGSSYAFEMSERLGLSPNLLSRARELVGESKNKLESLITEMEEKAQEAGEIRSKTLREQVKAEKLIRNYEQRLKTLTAERDKLREKALLDARDIMQSANARIEEAIQKVYEAGTDKEKIKEIRAEVGKHRQEVEKDLQQTSNRRKGKETEDQTPPQPGDPVRLTDSNATGELIEVNGKQAVVDVNGLRLKTKYKNLVKTKKPKPQKREPVFSTADDDFNPIPVPPSLDIRGYRGEEAGKELMHYLDRVSASSLRRAEIIHGKGDGILKKIVHEQLSKRGDVRKFDFAPWEQGGPGCTIVEFA</sequence>
<dbReference type="InterPro" id="IPR007696">
    <property type="entry name" value="DNA_mismatch_repair_MutS_core"/>
</dbReference>
<dbReference type="EC" id="3.1.-.-" evidence="7"/>
<evidence type="ECO:0000256" key="2">
    <source>
        <dbReference type="ARBA" id="ARBA00022741"/>
    </source>
</evidence>
<dbReference type="HAMAP" id="MF_00092">
    <property type="entry name" value="MutS2"/>
    <property type="match status" value="1"/>
</dbReference>
<dbReference type="GO" id="GO:0043023">
    <property type="term" value="F:ribosomal large subunit binding"/>
    <property type="evidence" value="ECO:0007669"/>
    <property type="project" value="UniProtKB-UniRule"/>
</dbReference>
<protein>
    <recommendedName>
        <fullName evidence="7">Endonuclease MutS2</fullName>
        <ecNumber evidence="7">3.1.-.-</ecNumber>
    </recommendedName>
    <alternativeName>
        <fullName evidence="7">Ribosome-associated protein quality control-upstream factor</fullName>
        <shortName evidence="7">RQC-upstream factor</shortName>
        <shortName evidence="7">RqcU</shortName>
        <ecNumber evidence="7">3.6.4.-</ecNumber>
    </alternativeName>
</protein>
<evidence type="ECO:0000313" key="11">
    <source>
        <dbReference type="Proteomes" id="UP000254808"/>
    </source>
</evidence>
<dbReference type="GO" id="GO:0045910">
    <property type="term" value="P:negative regulation of DNA recombination"/>
    <property type="evidence" value="ECO:0007669"/>
    <property type="project" value="InterPro"/>
</dbReference>
<dbReference type="EMBL" id="CP027806">
    <property type="protein sequence ID" value="AXI99505.1"/>
    <property type="molecule type" value="Genomic_DNA"/>
</dbReference>
<evidence type="ECO:0000256" key="5">
    <source>
        <dbReference type="ARBA" id="ARBA00022884"/>
    </source>
</evidence>
<comment type="function">
    <text evidence="7">Acts as a ribosome collision sensor, splitting the ribosome into its 2 subunits. Detects stalled/collided 70S ribosomes which it binds and splits by an ATP-hydrolysis driven conformational change. Acts upstream of the ribosome quality control system (RQC), a ribosome-associated complex that mediates the extraction of incompletely synthesized nascent chains from stalled ribosomes and their subsequent degradation. Probably generates substrates for RQC.</text>
</comment>
<dbReference type="InterPro" id="IPR046893">
    <property type="entry name" value="MSSS"/>
</dbReference>
<dbReference type="SUPFAM" id="SSF48334">
    <property type="entry name" value="DNA repair protein MutS, domain III"/>
    <property type="match status" value="1"/>
</dbReference>
<dbReference type="RefSeq" id="WP_114982748.1">
    <property type="nucleotide sequence ID" value="NZ_CP027806.1"/>
</dbReference>
<evidence type="ECO:0000259" key="9">
    <source>
        <dbReference type="PROSITE" id="PS50828"/>
    </source>
</evidence>
<dbReference type="EC" id="3.6.4.-" evidence="7"/>
<keyword evidence="1 7" id="KW-0699">rRNA-binding</keyword>
<keyword evidence="2 7" id="KW-0547">Nucleotide-binding</keyword>
<dbReference type="OrthoDB" id="9808166at2"/>
<dbReference type="SUPFAM" id="SSF52540">
    <property type="entry name" value="P-loop containing nucleoside triphosphate hydrolases"/>
    <property type="match status" value="1"/>
</dbReference>
<organism evidence="10 11">
    <name type="scientific">Cyclonatronum proteinivorum</name>
    <dbReference type="NCBI Taxonomy" id="1457365"/>
    <lineage>
        <taxon>Bacteria</taxon>
        <taxon>Pseudomonadati</taxon>
        <taxon>Balneolota</taxon>
        <taxon>Balneolia</taxon>
        <taxon>Balneolales</taxon>
        <taxon>Cyclonatronaceae</taxon>
        <taxon>Cyclonatronum</taxon>
    </lineage>
</organism>
<proteinExistence type="inferred from homology"/>
<dbReference type="PIRSF" id="PIRSF005814">
    <property type="entry name" value="MutS_YshD"/>
    <property type="match status" value="1"/>
</dbReference>
<dbReference type="SMART" id="SM00534">
    <property type="entry name" value="MUTSac"/>
    <property type="match status" value="1"/>
</dbReference>
<gene>
    <name evidence="7" type="primary">mutS2</name>
    <name evidence="7" type="synonym">rqcU</name>
    <name evidence="10" type="ORF">CYPRO_0218</name>
</gene>
<comment type="subunit">
    <text evidence="7">Homodimer. Binds to stalled ribosomes, contacting rRNA.</text>
</comment>
<dbReference type="InterPro" id="IPR045076">
    <property type="entry name" value="MutS"/>
</dbReference>
<feature type="domain" description="Smr" evidence="9">
    <location>
        <begin position="723"/>
        <end position="798"/>
    </location>
</feature>
<keyword evidence="3 7" id="KW-0378">Hydrolase</keyword>
<evidence type="ECO:0000256" key="1">
    <source>
        <dbReference type="ARBA" id="ARBA00022730"/>
    </source>
</evidence>
<dbReference type="GO" id="GO:0004519">
    <property type="term" value="F:endonuclease activity"/>
    <property type="evidence" value="ECO:0007669"/>
    <property type="project" value="UniProtKB-UniRule"/>
</dbReference>
<dbReference type="Gene3D" id="3.40.50.300">
    <property type="entry name" value="P-loop containing nucleotide triphosphate hydrolases"/>
    <property type="match status" value="1"/>
</dbReference>